<keyword evidence="1" id="KW-1133">Transmembrane helix</keyword>
<keyword evidence="1" id="KW-0812">Transmembrane</keyword>
<evidence type="ECO:0000313" key="4">
    <source>
        <dbReference type="Proteomes" id="UP000734823"/>
    </source>
</evidence>
<feature type="transmembrane region" description="Helical" evidence="1">
    <location>
        <begin position="52"/>
        <end position="73"/>
    </location>
</feature>
<evidence type="ECO:0000259" key="2">
    <source>
        <dbReference type="Pfam" id="PF03703"/>
    </source>
</evidence>
<feature type="domain" description="YdbS-like PH" evidence="2">
    <location>
        <begin position="72"/>
        <end position="152"/>
    </location>
</feature>
<sequence length="505" mass="55132">MTEFPAAPPVVEPSHEWGRLDPRMIIVRPLNELMGLLIPLFILMFAGNGDTWRIVAGGATVGALVLYGLFSWVSTKYRITETQVELHKGLLHRQRLAIPRDRIRTVDLTAKLGHRLFGLSAVRVGTGEQSRSSTDGVVLDAVTAAEADRLRQVFLRRAATAETVVGEDDSTSISQLDKRWYRYAPLTMSGLLTIGLAAGFGMNLARELKLEFSETGLIRSVFHWVLNTSPLAVIPVVAGLVLVVSVLLSLLAYLLQNHDFRLTRNTDGTVRVRRGLLTTRSVSVEEQRLRGVSLHEPLLLRAGRGARLTAVTTGLGRASGSSLLLPPAPRGEAHRVAEQVLLADPTSAQLTRHPAAARSRRLFRAISPNVAAAVTLLLLAAFAEWPHWPWIVATCLLPVSVLIGLDRYRNLGHALTDRYLVSRSGSLDRETVALQRTGIIGWNIRQTLFQRRAGLLSVTAITAAGKGGYTVVDVDESNGLKLADAAIPDLLRPFLQSSQERPDGS</sequence>
<evidence type="ECO:0000313" key="3">
    <source>
        <dbReference type="EMBL" id="MBC6447965.1"/>
    </source>
</evidence>
<accession>A0ABR7L5M7</accession>
<dbReference type="Pfam" id="PF03703">
    <property type="entry name" value="bPH_2"/>
    <property type="match status" value="2"/>
</dbReference>
<dbReference type="InterPro" id="IPR005182">
    <property type="entry name" value="YdbS-like_PH"/>
</dbReference>
<protein>
    <submittedName>
        <fullName evidence="3">PH domain-containing protein</fullName>
    </submittedName>
</protein>
<organism evidence="3 4">
    <name type="scientific">Actinokineospora xionganensis</name>
    <dbReference type="NCBI Taxonomy" id="2684470"/>
    <lineage>
        <taxon>Bacteria</taxon>
        <taxon>Bacillati</taxon>
        <taxon>Actinomycetota</taxon>
        <taxon>Actinomycetes</taxon>
        <taxon>Pseudonocardiales</taxon>
        <taxon>Pseudonocardiaceae</taxon>
        <taxon>Actinokineospora</taxon>
    </lineage>
</organism>
<feature type="domain" description="YdbS-like PH" evidence="2">
    <location>
        <begin position="408"/>
        <end position="484"/>
    </location>
</feature>
<dbReference type="PANTHER" id="PTHR34473">
    <property type="entry name" value="UPF0699 TRANSMEMBRANE PROTEIN YDBS"/>
    <property type="match status" value="1"/>
</dbReference>
<feature type="transmembrane region" description="Helical" evidence="1">
    <location>
        <begin position="183"/>
        <end position="205"/>
    </location>
</feature>
<evidence type="ECO:0000256" key="1">
    <source>
        <dbReference type="SAM" id="Phobius"/>
    </source>
</evidence>
<dbReference type="EMBL" id="JABVED010000006">
    <property type="protein sequence ID" value="MBC6447965.1"/>
    <property type="molecule type" value="Genomic_DNA"/>
</dbReference>
<reference evidence="3 4" key="1">
    <citation type="submission" date="2020-06" db="EMBL/GenBank/DDBJ databases">
        <title>Actinokineospora xiongansis sp. nov., isolated from soil of Baiyangdian.</title>
        <authorList>
            <person name="Zhang X."/>
        </authorList>
    </citation>
    <scope>NUCLEOTIDE SEQUENCE [LARGE SCALE GENOMIC DNA]</scope>
    <source>
        <strain evidence="3 4">HBU206404</strain>
    </source>
</reference>
<dbReference type="InterPro" id="IPR014529">
    <property type="entry name" value="UCP026631"/>
</dbReference>
<dbReference type="Proteomes" id="UP000734823">
    <property type="component" value="Unassembled WGS sequence"/>
</dbReference>
<gene>
    <name evidence="3" type="ORF">GPZ80_12370</name>
</gene>
<keyword evidence="1" id="KW-0472">Membrane</keyword>
<proteinExistence type="predicted"/>
<dbReference type="PANTHER" id="PTHR34473:SF2">
    <property type="entry name" value="UPF0699 TRANSMEMBRANE PROTEIN YDBT"/>
    <property type="match status" value="1"/>
</dbReference>
<dbReference type="RefSeq" id="WP_187220475.1">
    <property type="nucleotide sequence ID" value="NZ_JABVED010000006.1"/>
</dbReference>
<feature type="transmembrane region" description="Helical" evidence="1">
    <location>
        <begin position="232"/>
        <end position="255"/>
    </location>
</feature>
<feature type="transmembrane region" description="Helical" evidence="1">
    <location>
        <begin position="29"/>
        <end position="46"/>
    </location>
</feature>
<name>A0ABR7L5M7_9PSEU</name>
<keyword evidence="4" id="KW-1185">Reference proteome</keyword>
<dbReference type="PIRSF" id="PIRSF026631">
    <property type="entry name" value="UCP026631"/>
    <property type="match status" value="1"/>
</dbReference>
<comment type="caution">
    <text evidence="3">The sequence shown here is derived from an EMBL/GenBank/DDBJ whole genome shotgun (WGS) entry which is preliminary data.</text>
</comment>
<feature type="transmembrane region" description="Helical" evidence="1">
    <location>
        <begin position="388"/>
        <end position="405"/>
    </location>
</feature>
<feature type="transmembrane region" description="Helical" evidence="1">
    <location>
        <begin position="362"/>
        <end position="382"/>
    </location>
</feature>